<gene>
    <name evidence="1" type="ORF">H4W27_002686</name>
</gene>
<name>A0ABR9JHV9_9MICC</name>
<dbReference type="Proteomes" id="UP000643525">
    <property type="component" value="Unassembled WGS sequence"/>
</dbReference>
<organism evidence="1 2">
    <name type="scientific">Nesterenkonia lutea</name>
    <dbReference type="NCBI Taxonomy" id="272919"/>
    <lineage>
        <taxon>Bacteria</taxon>
        <taxon>Bacillati</taxon>
        <taxon>Actinomycetota</taxon>
        <taxon>Actinomycetes</taxon>
        <taxon>Micrococcales</taxon>
        <taxon>Micrococcaceae</taxon>
        <taxon>Nesterenkonia</taxon>
    </lineage>
</organism>
<accession>A0ABR9JHV9</accession>
<dbReference type="RefSeq" id="WP_192596657.1">
    <property type="nucleotide sequence ID" value="NZ_BAAALJ010000025.1"/>
</dbReference>
<evidence type="ECO:0000313" key="2">
    <source>
        <dbReference type="Proteomes" id="UP000643525"/>
    </source>
</evidence>
<dbReference type="EMBL" id="JADBED010000002">
    <property type="protein sequence ID" value="MBE1525512.1"/>
    <property type="molecule type" value="Genomic_DNA"/>
</dbReference>
<reference evidence="1 2" key="1">
    <citation type="submission" date="2020-10" db="EMBL/GenBank/DDBJ databases">
        <title>Sequencing the genomes of 1000 actinobacteria strains.</title>
        <authorList>
            <person name="Klenk H.-P."/>
        </authorList>
    </citation>
    <scope>NUCLEOTIDE SEQUENCE [LARGE SCALE GENOMIC DNA]</scope>
    <source>
        <strain evidence="1 2">DSM 15666</strain>
    </source>
</reference>
<evidence type="ECO:0008006" key="3">
    <source>
        <dbReference type="Google" id="ProtNLM"/>
    </source>
</evidence>
<proteinExistence type="predicted"/>
<sequence length="162" mass="17373">MATPSVPSPRFRGIPMVTMLATGALALVACGEPEQQNDATPVAFEDVDELFSAVDDQLDCPEDSSGEYHFALPSDQDAEILQGRSCAESIVMASSDDEERLAEIREMMSSAQGPLSVVEDSTWFVADITEVAGDGEATDLAHPGSRDLQGLAEDWKATYTEQ</sequence>
<evidence type="ECO:0000313" key="1">
    <source>
        <dbReference type="EMBL" id="MBE1525512.1"/>
    </source>
</evidence>
<protein>
    <recommendedName>
        <fullName evidence="3">Secreted protein</fullName>
    </recommendedName>
</protein>
<comment type="caution">
    <text evidence="1">The sequence shown here is derived from an EMBL/GenBank/DDBJ whole genome shotgun (WGS) entry which is preliminary data.</text>
</comment>
<keyword evidence="2" id="KW-1185">Reference proteome</keyword>